<gene>
    <name evidence="1" type="ORF">D5R81_03195</name>
</gene>
<name>A0A3A6UBB1_9GAMM</name>
<keyword evidence="2" id="KW-1185">Reference proteome</keyword>
<evidence type="ECO:0000313" key="1">
    <source>
        <dbReference type="EMBL" id="RJY18864.1"/>
    </source>
</evidence>
<proteinExistence type="predicted"/>
<dbReference type="RefSeq" id="WP_121852210.1">
    <property type="nucleotide sequence ID" value="NZ_CP037952.1"/>
</dbReference>
<sequence length="124" mass="14695">MTEATPLHQIALTSRYVWNRATNHLETLQRNDYDEIKSRTRNNPNWQVLIIETRHKTDSEFNTTKKTYHIRMVDDGRHTNGKAFQVQHTTWINWFLAALHIRGHLSRCLQGQLTHTYNRVQGSN</sequence>
<accession>A0A3A6UBB1</accession>
<dbReference type="Proteomes" id="UP000273022">
    <property type="component" value="Unassembled WGS sequence"/>
</dbReference>
<reference evidence="1 2" key="1">
    <citation type="submission" date="2018-09" db="EMBL/GenBank/DDBJ databases">
        <title>Phylogeny of the Shewanellaceae, and recommendation for two new genera, Pseudoshewanella and Parashewanella.</title>
        <authorList>
            <person name="Wang G."/>
        </authorList>
    </citation>
    <scope>NUCLEOTIDE SEQUENCE [LARGE SCALE GENOMIC DNA]</scope>
    <source>
        <strain evidence="1 2">KCTC 22492</strain>
    </source>
</reference>
<dbReference type="EMBL" id="QYYH01000013">
    <property type="protein sequence ID" value="RJY18864.1"/>
    <property type="molecule type" value="Genomic_DNA"/>
</dbReference>
<dbReference type="AlphaFoldDB" id="A0A3A6UBB1"/>
<organism evidence="1 2">
    <name type="scientific">Parashewanella spongiae</name>
    <dbReference type="NCBI Taxonomy" id="342950"/>
    <lineage>
        <taxon>Bacteria</taxon>
        <taxon>Pseudomonadati</taxon>
        <taxon>Pseudomonadota</taxon>
        <taxon>Gammaproteobacteria</taxon>
        <taxon>Alteromonadales</taxon>
        <taxon>Shewanellaceae</taxon>
        <taxon>Parashewanella</taxon>
    </lineage>
</organism>
<comment type="caution">
    <text evidence="1">The sequence shown here is derived from an EMBL/GenBank/DDBJ whole genome shotgun (WGS) entry which is preliminary data.</text>
</comment>
<evidence type="ECO:0000313" key="2">
    <source>
        <dbReference type="Proteomes" id="UP000273022"/>
    </source>
</evidence>
<protein>
    <submittedName>
        <fullName evidence="1">Uncharacterized protein</fullName>
    </submittedName>
</protein>